<accession>A0A2P4S5U6</accession>
<keyword evidence="2" id="KW-1185">Reference proteome</keyword>
<evidence type="ECO:0000313" key="2">
    <source>
        <dbReference type="Proteomes" id="UP000237246"/>
    </source>
</evidence>
<gene>
    <name evidence="1" type="ORF">CIB84_016827</name>
</gene>
<evidence type="ECO:0000313" key="1">
    <source>
        <dbReference type="EMBL" id="POI19428.1"/>
    </source>
</evidence>
<proteinExistence type="predicted"/>
<comment type="caution">
    <text evidence="1">The sequence shown here is derived from an EMBL/GenBank/DDBJ whole genome shotgun (WGS) entry which is preliminary data.</text>
</comment>
<protein>
    <submittedName>
        <fullName evidence="1">Uncharacterized protein</fullName>
    </submittedName>
</protein>
<organism evidence="1 2">
    <name type="scientific">Bambusicola thoracicus</name>
    <name type="common">Chinese bamboo-partridge</name>
    <name type="synonym">Perdix thoracica</name>
    <dbReference type="NCBI Taxonomy" id="9083"/>
    <lineage>
        <taxon>Eukaryota</taxon>
        <taxon>Metazoa</taxon>
        <taxon>Chordata</taxon>
        <taxon>Craniata</taxon>
        <taxon>Vertebrata</taxon>
        <taxon>Euteleostomi</taxon>
        <taxon>Archelosauria</taxon>
        <taxon>Archosauria</taxon>
        <taxon>Dinosauria</taxon>
        <taxon>Saurischia</taxon>
        <taxon>Theropoda</taxon>
        <taxon>Coelurosauria</taxon>
        <taxon>Aves</taxon>
        <taxon>Neognathae</taxon>
        <taxon>Galloanserae</taxon>
        <taxon>Galliformes</taxon>
        <taxon>Phasianidae</taxon>
        <taxon>Perdicinae</taxon>
        <taxon>Bambusicola</taxon>
    </lineage>
</organism>
<reference evidence="1 2" key="1">
    <citation type="submission" date="2018-01" db="EMBL/GenBank/DDBJ databases">
        <title>Comparison of the Chinese Bamboo Partridge and Red Junglefowl genome sequences highlights the importance of demography in genome evolution.</title>
        <authorList>
            <person name="Tiley G.P."/>
            <person name="Kimball R.T."/>
            <person name="Braun E.L."/>
            <person name="Burleigh J.G."/>
        </authorList>
    </citation>
    <scope>NUCLEOTIDE SEQUENCE [LARGE SCALE GENOMIC DNA]</scope>
    <source>
        <strain evidence="1">RTK389</strain>
        <tissue evidence="1">Blood</tissue>
    </source>
</reference>
<sequence length="11" mass="1365">MTMRRRSSLNL</sequence>
<dbReference type="Proteomes" id="UP000237246">
    <property type="component" value="Unassembled WGS sequence"/>
</dbReference>
<name>A0A2P4S5U6_BAMTH</name>
<dbReference type="EMBL" id="PPHD01101858">
    <property type="protein sequence ID" value="POI19428.1"/>
    <property type="molecule type" value="Genomic_DNA"/>
</dbReference>